<evidence type="ECO:0000313" key="3">
    <source>
        <dbReference type="Proteomes" id="UP000013276"/>
    </source>
</evidence>
<sequence length="46" mass="5519">MHYFLGTLRIIVILVIAMIFLIALTAWDDFFAPQRHFSNHLEHFMQ</sequence>
<organism evidence="2 3">
    <name type="scientific">Acinetobacter ursingii ANC 3649</name>
    <dbReference type="NCBI Taxonomy" id="1257043"/>
    <lineage>
        <taxon>Bacteria</taxon>
        <taxon>Pseudomonadati</taxon>
        <taxon>Pseudomonadota</taxon>
        <taxon>Gammaproteobacteria</taxon>
        <taxon>Moraxellales</taxon>
        <taxon>Moraxellaceae</taxon>
        <taxon>Acinetobacter</taxon>
    </lineage>
</organism>
<name>N9DDT4_9GAMM</name>
<keyword evidence="3" id="KW-1185">Reference proteome</keyword>
<keyword evidence="1" id="KW-0472">Membrane</keyword>
<dbReference type="HOGENOM" id="CLU_3179034_0_0_6"/>
<evidence type="ECO:0000256" key="1">
    <source>
        <dbReference type="SAM" id="Phobius"/>
    </source>
</evidence>
<feature type="transmembrane region" description="Helical" evidence="1">
    <location>
        <begin position="6"/>
        <end position="27"/>
    </location>
</feature>
<accession>N9DDT4</accession>
<protein>
    <submittedName>
        <fullName evidence="2">Uncharacterized protein</fullName>
    </submittedName>
</protein>
<gene>
    <name evidence="2" type="ORF">F942_02317</name>
</gene>
<dbReference type="PATRIC" id="fig|1257043.3.peg.2258"/>
<keyword evidence="1" id="KW-1133">Transmembrane helix</keyword>
<evidence type="ECO:0000313" key="2">
    <source>
        <dbReference type="EMBL" id="ENV78895.1"/>
    </source>
</evidence>
<comment type="caution">
    <text evidence="2">The sequence shown here is derived from an EMBL/GenBank/DDBJ whole genome shotgun (WGS) entry which is preliminary data.</text>
</comment>
<dbReference type="AlphaFoldDB" id="N9DDT4"/>
<proteinExistence type="predicted"/>
<reference evidence="2 3" key="1">
    <citation type="submission" date="2013-02" db="EMBL/GenBank/DDBJ databases">
        <title>The Genome Sequence of Acinetobacter ursingii NIPH ANC_3649.</title>
        <authorList>
            <consortium name="The Broad Institute Genome Sequencing Platform"/>
            <consortium name="The Broad Institute Genome Sequencing Center for Infectious Disease"/>
            <person name="Cerqueira G."/>
            <person name="Feldgarden M."/>
            <person name="Courvalin P."/>
            <person name="Perichon B."/>
            <person name="Grillot-Courvalin C."/>
            <person name="Clermont D."/>
            <person name="Rocha E."/>
            <person name="Yoon E.-J."/>
            <person name="Nemec A."/>
            <person name="Walker B."/>
            <person name="Young S.K."/>
            <person name="Zeng Q."/>
            <person name="Gargeya S."/>
            <person name="Fitzgerald M."/>
            <person name="Haas B."/>
            <person name="Abouelleil A."/>
            <person name="Alvarado L."/>
            <person name="Arachchi H.M."/>
            <person name="Berlin A.M."/>
            <person name="Chapman S.B."/>
            <person name="Dewar J."/>
            <person name="Goldberg J."/>
            <person name="Griggs A."/>
            <person name="Gujja S."/>
            <person name="Hansen M."/>
            <person name="Howarth C."/>
            <person name="Imamovic A."/>
            <person name="Larimer J."/>
            <person name="McCowan C."/>
            <person name="Murphy C."/>
            <person name="Neiman D."/>
            <person name="Pearson M."/>
            <person name="Priest M."/>
            <person name="Roberts A."/>
            <person name="Saif S."/>
            <person name="Shea T."/>
            <person name="Sisk P."/>
            <person name="Sykes S."/>
            <person name="Wortman J."/>
            <person name="Nusbaum C."/>
            <person name="Birren B."/>
        </authorList>
    </citation>
    <scope>NUCLEOTIDE SEQUENCE [LARGE SCALE GENOMIC DNA]</scope>
    <source>
        <strain evidence="2 3">ANC 3649</strain>
    </source>
</reference>
<dbReference type="EMBL" id="APQC01000016">
    <property type="protein sequence ID" value="ENV78895.1"/>
    <property type="molecule type" value="Genomic_DNA"/>
</dbReference>
<keyword evidence="1" id="KW-0812">Transmembrane</keyword>
<dbReference type="Proteomes" id="UP000013276">
    <property type="component" value="Unassembled WGS sequence"/>
</dbReference>